<proteinExistence type="predicted"/>
<evidence type="ECO:0000313" key="2">
    <source>
        <dbReference type="EMBL" id="GFA68676.1"/>
    </source>
</evidence>
<dbReference type="AlphaFoldDB" id="A0A699K017"/>
<accession>A0A699K017</accession>
<comment type="caution">
    <text evidence="2">The sequence shown here is derived from an EMBL/GenBank/DDBJ whole genome shotgun (WGS) entry which is preliminary data.</text>
</comment>
<organism evidence="2">
    <name type="scientific">Tanacetum cinerariifolium</name>
    <name type="common">Dalmatian daisy</name>
    <name type="synonym">Chrysanthemum cinerariifolium</name>
    <dbReference type="NCBI Taxonomy" id="118510"/>
    <lineage>
        <taxon>Eukaryota</taxon>
        <taxon>Viridiplantae</taxon>
        <taxon>Streptophyta</taxon>
        <taxon>Embryophyta</taxon>
        <taxon>Tracheophyta</taxon>
        <taxon>Spermatophyta</taxon>
        <taxon>Magnoliopsida</taxon>
        <taxon>eudicotyledons</taxon>
        <taxon>Gunneridae</taxon>
        <taxon>Pentapetalae</taxon>
        <taxon>asterids</taxon>
        <taxon>campanulids</taxon>
        <taxon>Asterales</taxon>
        <taxon>Asteraceae</taxon>
        <taxon>Asteroideae</taxon>
        <taxon>Anthemideae</taxon>
        <taxon>Anthemidinae</taxon>
        <taxon>Tanacetum</taxon>
    </lineage>
</organism>
<reference evidence="2" key="1">
    <citation type="journal article" date="2019" name="Sci. Rep.">
        <title>Draft genome of Tanacetum cinerariifolium, the natural source of mosquito coil.</title>
        <authorList>
            <person name="Yamashiro T."/>
            <person name="Shiraishi A."/>
            <person name="Satake H."/>
            <person name="Nakayama K."/>
        </authorList>
    </citation>
    <scope>NUCLEOTIDE SEQUENCE</scope>
</reference>
<feature type="coiled-coil region" evidence="1">
    <location>
        <begin position="35"/>
        <end position="62"/>
    </location>
</feature>
<gene>
    <name evidence="2" type="ORF">Tci_640648</name>
</gene>
<name>A0A699K017_TANCI</name>
<evidence type="ECO:0000256" key="1">
    <source>
        <dbReference type="SAM" id="Coils"/>
    </source>
</evidence>
<sequence length="102" mass="11729">MEEEASRAFGLAQTAIISRLERLSKTLQKVTYGGYEQQLETARKMQQDLESLRKRLDEAFSSNYAQHPNHPEMLTQMQQDVSAAFDCCLESLRSMQVVEEID</sequence>
<protein>
    <submittedName>
        <fullName evidence="2">Uncharacterized protein</fullName>
    </submittedName>
</protein>
<dbReference type="EMBL" id="BKCJ010468887">
    <property type="protein sequence ID" value="GFA68676.1"/>
    <property type="molecule type" value="Genomic_DNA"/>
</dbReference>
<keyword evidence="1" id="KW-0175">Coiled coil</keyword>